<dbReference type="PROSITE" id="PS50088">
    <property type="entry name" value="ANK_REPEAT"/>
    <property type="match status" value="2"/>
</dbReference>
<evidence type="ECO:0000256" key="2">
    <source>
        <dbReference type="ARBA" id="ARBA00023043"/>
    </source>
</evidence>
<dbReference type="CDD" id="cd00180">
    <property type="entry name" value="PKc"/>
    <property type="match status" value="1"/>
</dbReference>
<dbReference type="Proteomes" id="UP000777438">
    <property type="component" value="Unassembled WGS sequence"/>
</dbReference>
<evidence type="ECO:0000256" key="1">
    <source>
        <dbReference type="ARBA" id="ARBA00022737"/>
    </source>
</evidence>
<name>A0A9P8VR68_9HYPO</name>
<feature type="compositionally biased region" description="Acidic residues" evidence="4">
    <location>
        <begin position="19"/>
        <end position="29"/>
    </location>
</feature>
<feature type="region of interest" description="Disordered" evidence="4">
    <location>
        <begin position="1"/>
        <end position="51"/>
    </location>
</feature>
<evidence type="ECO:0000256" key="4">
    <source>
        <dbReference type="SAM" id="MobiDB-lite"/>
    </source>
</evidence>
<gene>
    <name evidence="6" type="ORF">B0T10DRAFT_467321</name>
</gene>
<feature type="repeat" description="ANK" evidence="3">
    <location>
        <begin position="665"/>
        <end position="697"/>
    </location>
</feature>
<proteinExistence type="predicted"/>
<evidence type="ECO:0000313" key="7">
    <source>
        <dbReference type="Proteomes" id="UP000777438"/>
    </source>
</evidence>
<dbReference type="SUPFAM" id="SSF48403">
    <property type="entry name" value="Ankyrin repeat"/>
    <property type="match status" value="3"/>
</dbReference>
<evidence type="ECO:0000259" key="5">
    <source>
        <dbReference type="PROSITE" id="PS50011"/>
    </source>
</evidence>
<dbReference type="InterPro" id="IPR011009">
    <property type="entry name" value="Kinase-like_dom_sf"/>
</dbReference>
<dbReference type="Pfam" id="PF00069">
    <property type="entry name" value="Pkinase"/>
    <property type="match status" value="1"/>
</dbReference>
<dbReference type="EMBL" id="JAGPYM010000074">
    <property type="protein sequence ID" value="KAH6869324.1"/>
    <property type="molecule type" value="Genomic_DNA"/>
</dbReference>
<dbReference type="InterPro" id="IPR000719">
    <property type="entry name" value="Prot_kinase_dom"/>
</dbReference>
<dbReference type="PROSITE" id="PS50011">
    <property type="entry name" value="PROTEIN_KINASE_DOM"/>
    <property type="match status" value="1"/>
</dbReference>
<organism evidence="6 7">
    <name type="scientific">Thelonectria olida</name>
    <dbReference type="NCBI Taxonomy" id="1576542"/>
    <lineage>
        <taxon>Eukaryota</taxon>
        <taxon>Fungi</taxon>
        <taxon>Dikarya</taxon>
        <taxon>Ascomycota</taxon>
        <taxon>Pezizomycotina</taxon>
        <taxon>Sordariomycetes</taxon>
        <taxon>Hypocreomycetidae</taxon>
        <taxon>Hypocreales</taxon>
        <taxon>Nectriaceae</taxon>
        <taxon>Thelonectria</taxon>
    </lineage>
</organism>
<dbReference type="PANTHER" id="PTHR24198:SF165">
    <property type="entry name" value="ANKYRIN REPEAT-CONTAINING PROTEIN-RELATED"/>
    <property type="match status" value="1"/>
</dbReference>
<reference evidence="6 7" key="1">
    <citation type="journal article" date="2021" name="Nat. Commun.">
        <title>Genetic determinants of endophytism in the Arabidopsis root mycobiome.</title>
        <authorList>
            <person name="Mesny F."/>
            <person name="Miyauchi S."/>
            <person name="Thiergart T."/>
            <person name="Pickel B."/>
            <person name="Atanasova L."/>
            <person name="Karlsson M."/>
            <person name="Huettel B."/>
            <person name="Barry K.W."/>
            <person name="Haridas S."/>
            <person name="Chen C."/>
            <person name="Bauer D."/>
            <person name="Andreopoulos W."/>
            <person name="Pangilinan J."/>
            <person name="LaButti K."/>
            <person name="Riley R."/>
            <person name="Lipzen A."/>
            <person name="Clum A."/>
            <person name="Drula E."/>
            <person name="Henrissat B."/>
            <person name="Kohler A."/>
            <person name="Grigoriev I.V."/>
            <person name="Martin F.M."/>
            <person name="Hacquard S."/>
        </authorList>
    </citation>
    <scope>NUCLEOTIDE SEQUENCE [LARGE SCALE GENOMIC DNA]</scope>
    <source>
        <strain evidence="6 7">MPI-CAGE-CH-0241</strain>
    </source>
</reference>
<dbReference type="PROSITE" id="PS50297">
    <property type="entry name" value="ANK_REP_REGION"/>
    <property type="match status" value="2"/>
</dbReference>
<feature type="repeat" description="ANK" evidence="3">
    <location>
        <begin position="998"/>
        <end position="1030"/>
    </location>
</feature>
<dbReference type="OrthoDB" id="4062651at2759"/>
<accession>A0A9P8VR68</accession>
<feature type="domain" description="Protein kinase" evidence="5">
    <location>
        <begin position="91"/>
        <end position="403"/>
    </location>
</feature>
<dbReference type="SMART" id="SM00248">
    <property type="entry name" value="ANK"/>
    <property type="match status" value="9"/>
</dbReference>
<keyword evidence="2 3" id="KW-0040">ANK repeat</keyword>
<dbReference type="InterPro" id="IPR002110">
    <property type="entry name" value="Ankyrin_rpt"/>
</dbReference>
<dbReference type="AlphaFoldDB" id="A0A9P8VR68"/>
<dbReference type="Gene3D" id="1.25.40.20">
    <property type="entry name" value="Ankyrin repeat-containing domain"/>
    <property type="match status" value="2"/>
</dbReference>
<feature type="compositionally biased region" description="Polar residues" evidence="4">
    <location>
        <begin position="1"/>
        <end position="10"/>
    </location>
</feature>
<keyword evidence="7" id="KW-1185">Reference proteome</keyword>
<evidence type="ECO:0000313" key="6">
    <source>
        <dbReference type="EMBL" id="KAH6869324.1"/>
    </source>
</evidence>
<dbReference type="Pfam" id="PF12796">
    <property type="entry name" value="Ank_2"/>
    <property type="match status" value="1"/>
</dbReference>
<dbReference type="GO" id="GO:0004672">
    <property type="term" value="F:protein kinase activity"/>
    <property type="evidence" value="ECO:0007669"/>
    <property type="project" value="InterPro"/>
</dbReference>
<sequence length="1221" mass="133821">MNSGIDTQGPMSGDTLGDFVEDPVIEDVDTASQIAPPAESDVSSRPPDVDNDHSPDFVSLLSLLDAYFTEEHFPVDGKTPRILDASFPSLAMQGSPLGSGRTFSVWRLQYKGSVYAVKQPRLAERTYKGVLTLILLELRVLTLPPLISHENIVGLVGYGWEYRSLFESNGGAFPFLIVEYCEHGTIASFISKGDGIGLQTRKSLILDVARGILALHEVGIAHCDVRCENVLICSHATREYVAKITDFGFAIADVDDPRIATGGGQPAVSYPCCAPEAFGFVKLEHFRFLDIYSYGIVALSVLLSTHNPFQEFFSSLEASQGSLPIDKDLMVLRRENNVDIHDRVADVKAQGLTEVSMLWMLSQANWAERLDVTMAKAVVTATLKALPPARNLYAAALAIAQSLRMPDASADLEDASGKMGLASRDLGTLYKDFPWQPLLTSYLITPTIPLFAKKKYMLDLEARFRAFPAPQYLIMLANYSLHGFGSGSLLPQPDGLDWLGMEARMFDGDDDPFMWFRVWRYFEALGVPPPDSLRGRARDILSSAARIGSVVAMQALRRTHPELHWDITHEISWELRGLDRKFSRMASAILPLQGTWPHESSGPSMVDEPVRCRILEEVRALWEEYELFRNTRETMLHAAAAHGNLDLARQILKLQLVEIDAKNVDGQTPLFQGCRGGHLELVEFLITEGADATIQDVCGETCLHSAFAFPPAHVGRLVDLLVSKGVEVNAVCNANPMVTHQTTEKCYCPGSPLHRAVHTGAKAAALALLQHGADPWLEAPEWDRPDTKPAVWLGTVARSTITPIQLACKLGHFELLDELLENAPPPSGDFDRFGDTLVCAVDEDSAYGYYLHGKDYPKAVESVVHVLKNRGADFSRAAKSLASDDIFVSALAYAAWTNRLDLVKALVPLFPRTALDCATQFSVSPRRWYKPLHHAIKHGNEALCRTLLAAGASCQETEVDNTSEGVVFIGLCAGLPNAVSLAAILADHGAAIDIGSSANLTPLFAAVIAGQLELADFLMSRGADIRRRIDDTNLLGHMLQRLDEPTEKQLLYALDNMGATWDTFITNCEAGTETSVFMDVAARSSKASNTIRWLTRFLLETFPEPSYLDYHTPTGVNAVDVAIGASNLDVCQILVGAGALRDSHLRQRTLRYALERLHAPLPDEVLQAGDAAAKKFKQDRELVLEIFLPYDNAAAYLRPNEGITICEGSGPARGEFNAGGI</sequence>
<keyword evidence="1" id="KW-0677">Repeat</keyword>
<evidence type="ECO:0000256" key="3">
    <source>
        <dbReference type="PROSITE-ProRule" id="PRU00023"/>
    </source>
</evidence>
<dbReference type="InterPro" id="IPR036770">
    <property type="entry name" value="Ankyrin_rpt-contain_sf"/>
</dbReference>
<protein>
    <recommendedName>
        <fullName evidence="5">Protein kinase domain-containing protein</fullName>
    </recommendedName>
</protein>
<dbReference type="SUPFAM" id="SSF56112">
    <property type="entry name" value="Protein kinase-like (PK-like)"/>
    <property type="match status" value="1"/>
</dbReference>
<dbReference type="GO" id="GO:0005524">
    <property type="term" value="F:ATP binding"/>
    <property type="evidence" value="ECO:0007669"/>
    <property type="project" value="InterPro"/>
</dbReference>
<comment type="caution">
    <text evidence="6">The sequence shown here is derived from an EMBL/GenBank/DDBJ whole genome shotgun (WGS) entry which is preliminary data.</text>
</comment>
<dbReference type="Gene3D" id="1.10.510.10">
    <property type="entry name" value="Transferase(Phosphotransferase) domain 1"/>
    <property type="match status" value="1"/>
</dbReference>
<dbReference type="Pfam" id="PF00023">
    <property type="entry name" value="Ank"/>
    <property type="match status" value="1"/>
</dbReference>
<dbReference type="PANTHER" id="PTHR24198">
    <property type="entry name" value="ANKYRIN REPEAT AND PROTEIN KINASE DOMAIN-CONTAINING PROTEIN"/>
    <property type="match status" value="1"/>
</dbReference>